<dbReference type="EMBL" id="JAGYPN010000001">
    <property type="protein sequence ID" value="MBS4221884.1"/>
    <property type="molecule type" value="Genomic_DNA"/>
</dbReference>
<accession>A0A942UPX2</accession>
<dbReference type="Proteomes" id="UP000676456">
    <property type="component" value="Unassembled WGS sequence"/>
</dbReference>
<evidence type="ECO:0000313" key="2">
    <source>
        <dbReference type="EMBL" id="MBS4221884.1"/>
    </source>
</evidence>
<proteinExistence type="predicted"/>
<dbReference type="AlphaFoldDB" id="A0A942UPX2"/>
<feature type="region of interest" description="Disordered" evidence="1">
    <location>
        <begin position="31"/>
        <end position="53"/>
    </location>
</feature>
<protein>
    <submittedName>
        <fullName evidence="2">Uncharacterized protein</fullName>
    </submittedName>
</protein>
<gene>
    <name evidence="2" type="ORF">KHA91_03840</name>
</gene>
<name>A0A942UPX2_9BACI</name>
<reference evidence="2 3" key="1">
    <citation type="submission" date="2021-05" db="EMBL/GenBank/DDBJ databases">
        <title>Novel Bacillus species.</title>
        <authorList>
            <person name="Liu G."/>
        </authorList>
    </citation>
    <scope>NUCLEOTIDE SEQUENCE [LARGE SCALE GENOMIC DNA]</scope>
    <source>
        <strain evidence="2 3">FJAT-49682</strain>
    </source>
</reference>
<comment type="caution">
    <text evidence="2">The sequence shown here is derived from an EMBL/GenBank/DDBJ whole genome shotgun (WGS) entry which is preliminary data.</text>
</comment>
<evidence type="ECO:0000313" key="3">
    <source>
        <dbReference type="Proteomes" id="UP000676456"/>
    </source>
</evidence>
<sequence length="53" mass="6034">MILTVFPIFRMIGGGEEENIINEKNNNAFSEGESITITDPEEMKKYSEQNNIP</sequence>
<evidence type="ECO:0000256" key="1">
    <source>
        <dbReference type="SAM" id="MobiDB-lite"/>
    </source>
</evidence>
<organism evidence="2 3">
    <name type="scientific">Lederbergia citrea</name>
    <dbReference type="NCBI Taxonomy" id="2833581"/>
    <lineage>
        <taxon>Bacteria</taxon>
        <taxon>Bacillati</taxon>
        <taxon>Bacillota</taxon>
        <taxon>Bacilli</taxon>
        <taxon>Bacillales</taxon>
        <taxon>Bacillaceae</taxon>
        <taxon>Lederbergia</taxon>
    </lineage>
</organism>
<dbReference type="RefSeq" id="WP_213096872.1">
    <property type="nucleotide sequence ID" value="NZ_JAGYPN010000001.1"/>
</dbReference>
<keyword evidence="3" id="KW-1185">Reference proteome</keyword>